<dbReference type="SUPFAM" id="SSF51445">
    <property type="entry name" value="(Trans)glycosidases"/>
    <property type="match status" value="1"/>
</dbReference>
<dbReference type="InterPro" id="IPR017853">
    <property type="entry name" value="GH"/>
</dbReference>
<gene>
    <name evidence="15" type="ordered locus">Celf_2317</name>
</gene>
<dbReference type="eggNOG" id="COG0366">
    <property type="taxonomic scope" value="Bacteria"/>
</dbReference>
<dbReference type="GO" id="GO:0046872">
    <property type="term" value="F:metal ion binding"/>
    <property type="evidence" value="ECO:0007669"/>
    <property type="project" value="UniProtKB-KW"/>
</dbReference>
<evidence type="ECO:0000256" key="2">
    <source>
        <dbReference type="ARBA" id="ARBA00001913"/>
    </source>
</evidence>
<dbReference type="InterPro" id="IPR031319">
    <property type="entry name" value="A-amylase_C"/>
</dbReference>
<evidence type="ECO:0000256" key="11">
    <source>
        <dbReference type="RuleBase" id="RU003615"/>
    </source>
</evidence>
<evidence type="ECO:0000256" key="12">
    <source>
        <dbReference type="RuleBase" id="RU361134"/>
    </source>
</evidence>
<evidence type="ECO:0000256" key="7">
    <source>
        <dbReference type="ARBA" id="ARBA00022801"/>
    </source>
</evidence>
<dbReference type="InterPro" id="IPR006046">
    <property type="entry name" value="Alpha_amylase"/>
</dbReference>
<dbReference type="CDD" id="cd11317">
    <property type="entry name" value="AmyAc_bac_euk_AmyA"/>
    <property type="match status" value="1"/>
</dbReference>
<keyword evidence="16" id="KW-1185">Reference proteome</keyword>
<evidence type="ECO:0000256" key="10">
    <source>
        <dbReference type="ARBA" id="ARBA00023295"/>
    </source>
</evidence>
<keyword evidence="7 12" id="KW-0378">Hydrolase</keyword>
<keyword evidence="9 12" id="KW-0119">Carbohydrate metabolism</keyword>
<evidence type="ECO:0000259" key="13">
    <source>
        <dbReference type="SMART" id="SM00632"/>
    </source>
</evidence>
<dbReference type="HOGENOM" id="CLU_013336_0_0_11"/>
<evidence type="ECO:0000256" key="1">
    <source>
        <dbReference type="ARBA" id="ARBA00000548"/>
    </source>
</evidence>
<evidence type="ECO:0000256" key="8">
    <source>
        <dbReference type="ARBA" id="ARBA00022837"/>
    </source>
</evidence>
<dbReference type="InterPro" id="IPR013780">
    <property type="entry name" value="Glyco_hydro_b"/>
</dbReference>
<evidence type="ECO:0000313" key="16">
    <source>
        <dbReference type="Proteomes" id="UP000008460"/>
    </source>
</evidence>
<dbReference type="PRINTS" id="PR00110">
    <property type="entry name" value="ALPHAAMYLASE"/>
</dbReference>
<dbReference type="Proteomes" id="UP000008460">
    <property type="component" value="Chromosome"/>
</dbReference>
<proteinExistence type="inferred from homology"/>
<evidence type="ECO:0000313" key="15">
    <source>
        <dbReference type="EMBL" id="AEE46444.1"/>
    </source>
</evidence>
<feature type="domain" description="Glycosyl hydrolase family 13 catalytic" evidence="14">
    <location>
        <begin position="57"/>
        <end position="413"/>
    </location>
</feature>
<dbReference type="PANTHER" id="PTHR43447">
    <property type="entry name" value="ALPHA-AMYLASE"/>
    <property type="match status" value="1"/>
</dbReference>
<keyword evidence="10 12" id="KW-0326">Glycosidase</keyword>
<dbReference type="EC" id="3.2.1.1" evidence="4 12"/>
<evidence type="ECO:0000256" key="6">
    <source>
        <dbReference type="ARBA" id="ARBA00022723"/>
    </source>
</evidence>
<evidence type="ECO:0000256" key="9">
    <source>
        <dbReference type="ARBA" id="ARBA00023277"/>
    </source>
</evidence>
<keyword evidence="8" id="KW-0106">Calcium</keyword>
<dbReference type="RefSeq" id="WP_013771470.1">
    <property type="nucleotide sequence ID" value="NC_015514.1"/>
</dbReference>
<accession>F4H2U5</accession>
<dbReference type="SUPFAM" id="SSF51011">
    <property type="entry name" value="Glycosyl hydrolase domain"/>
    <property type="match status" value="1"/>
</dbReference>
<feature type="domain" description="Alpha-amylase C-terminal" evidence="13">
    <location>
        <begin position="422"/>
        <end position="497"/>
    </location>
</feature>
<dbReference type="InterPro" id="IPR006048">
    <property type="entry name" value="A-amylase/branching_C"/>
</dbReference>
<organism evidence="15 16">
    <name type="scientific">Cellulomonas fimi (strain ATCC 484 / DSM 20113 / JCM 1341 / CCUG 24087 / LMG 16345 / NBRC 15513 / NCIMB 8980 / NCTC 7547 / NRS-133)</name>
    <dbReference type="NCBI Taxonomy" id="590998"/>
    <lineage>
        <taxon>Bacteria</taxon>
        <taxon>Bacillati</taxon>
        <taxon>Actinomycetota</taxon>
        <taxon>Actinomycetes</taxon>
        <taxon>Micrococcales</taxon>
        <taxon>Cellulomonadaceae</taxon>
        <taxon>Cellulomonas</taxon>
    </lineage>
</organism>
<dbReference type="GO" id="GO:0005975">
    <property type="term" value="P:carbohydrate metabolic process"/>
    <property type="evidence" value="ECO:0007669"/>
    <property type="project" value="InterPro"/>
</dbReference>
<dbReference type="InterPro" id="IPR006047">
    <property type="entry name" value="GH13_cat_dom"/>
</dbReference>
<evidence type="ECO:0000256" key="4">
    <source>
        <dbReference type="ARBA" id="ARBA00012595"/>
    </source>
</evidence>
<dbReference type="EMBL" id="CP002666">
    <property type="protein sequence ID" value="AEE46444.1"/>
    <property type="molecule type" value="Genomic_DNA"/>
</dbReference>
<dbReference type="KEGG" id="cfi:Celf_2317"/>
<dbReference type="Gene3D" id="2.60.40.1180">
    <property type="entry name" value="Golgi alpha-mannosidase II"/>
    <property type="match status" value="1"/>
</dbReference>
<dbReference type="SMART" id="SM00642">
    <property type="entry name" value="Aamy"/>
    <property type="match status" value="1"/>
</dbReference>
<evidence type="ECO:0000259" key="14">
    <source>
        <dbReference type="SMART" id="SM00642"/>
    </source>
</evidence>
<evidence type="ECO:0000256" key="3">
    <source>
        <dbReference type="ARBA" id="ARBA00008061"/>
    </source>
</evidence>
<sequence length="499" mass="52398">MTHPTQPVRARAAAPARRRLAARTRARGRAAAALAVAVAAPLAACTPDDVAAAPRSDVGVQLFQWTWDAIATECTEHLGPAGYGWVLTSPPQEHVTGPQWWTAYQPVSHRLESRLGTREQLAAMVETCHAAGVEVWVDAVVNHMSGQDEPGTGWAGSPYSHHDYPGLLGPQDFHRCGLTPGDDIQDYDDAAQVQTCELVNLADLATEQPHVRATLTAYLEDLLQLGVDGFRIDAAKHVAPDDLAAVLGPLPDGTGIVQEVIRGAGEPVTPEQYLGNGPVFEFAYAEGLAGALGGGSPSVALDLGAGPGFVPSADAFVFVDNHDTERNGSTLSYADGATYALADVLMLAGTYGTPTVYSGYAFDDRDAGPVQDDDGRVRDATCPDAPGPGASPAPGDWVCQHRWPQVEAMVGWRAVVGDAPLVDVWSRGDAVALGRGERGLVVVNAGDEELRTTLTTSLPDGRYCDVLADGCAATAVRDGRVDVVVPPGSAAAWDVEHRA</sequence>
<dbReference type="GO" id="GO:0004556">
    <property type="term" value="F:alpha-amylase activity"/>
    <property type="evidence" value="ECO:0007669"/>
    <property type="project" value="UniProtKB-UniRule"/>
</dbReference>
<dbReference type="SMART" id="SM00632">
    <property type="entry name" value="Aamy_C"/>
    <property type="match status" value="1"/>
</dbReference>
<dbReference type="AlphaFoldDB" id="F4H2U5"/>
<evidence type="ECO:0000256" key="5">
    <source>
        <dbReference type="ARBA" id="ARBA00017303"/>
    </source>
</evidence>
<comment type="similarity">
    <text evidence="3 11">Belongs to the glycosyl hydrolase 13 family.</text>
</comment>
<comment type="cofactor">
    <cofactor evidence="2">
        <name>Ca(2+)</name>
        <dbReference type="ChEBI" id="CHEBI:29108"/>
    </cofactor>
</comment>
<reference evidence="15 16" key="1">
    <citation type="submission" date="2011-04" db="EMBL/GenBank/DDBJ databases">
        <title>Complete sequence of Cellulomonas fimi ATCC 484.</title>
        <authorList>
            <consortium name="US DOE Joint Genome Institute"/>
            <person name="Lucas S."/>
            <person name="Han J."/>
            <person name="Lapidus A."/>
            <person name="Cheng J.-F."/>
            <person name="Goodwin L."/>
            <person name="Pitluck S."/>
            <person name="Peters L."/>
            <person name="Chertkov O."/>
            <person name="Detter J.C."/>
            <person name="Han C."/>
            <person name="Tapia R."/>
            <person name="Land M."/>
            <person name="Hauser L."/>
            <person name="Kyrpides N."/>
            <person name="Ivanova N."/>
            <person name="Ovchinnikova G."/>
            <person name="Pagani I."/>
            <person name="Mead D."/>
            <person name="Brumm P."/>
            <person name="Woyke T."/>
        </authorList>
    </citation>
    <scope>NUCLEOTIDE SEQUENCE [LARGE SCALE GENOMIC DNA]</scope>
    <source>
        <strain evidence="16">ATCC 484 / DSM 20113 / JCM 1341 / NBRC 15513 / NCIMB 8980 / NCTC 7547</strain>
    </source>
</reference>
<comment type="catalytic activity">
    <reaction evidence="1 12">
        <text>Endohydrolysis of (1-&gt;4)-alpha-D-glucosidic linkages in polysaccharides containing three or more (1-&gt;4)-alpha-linked D-glucose units.</text>
        <dbReference type="EC" id="3.2.1.1"/>
    </reaction>
</comment>
<dbReference type="STRING" id="590998.Celf_2317"/>
<dbReference type="Gene3D" id="3.20.20.80">
    <property type="entry name" value="Glycosidases"/>
    <property type="match status" value="1"/>
</dbReference>
<dbReference type="Pfam" id="PF02806">
    <property type="entry name" value="Alpha-amylase_C"/>
    <property type="match status" value="1"/>
</dbReference>
<dbReference type="Pfam" id="PF00128">
    <property type="entry name" value="Alpha-amylase"/>
    <property type="match status" value="1"/>
</dbReference>
<keyword evidence="6" id="KW-0479">Metal-binding</keyword>
<protein>
    <recommendedName>
        <fullName evidence="5 12">Alpha-amylase</fullName>
        <ecNumber evidence="4 12">3.2.1.1</ecNumber>
    </recommendedName>
</protein>
<name>F4H2U5_CELFA</name>